<dbReference type="InterPro" id="IPR033788">
    <property type="entry name" value="VbhA-like"/>
</dbReference>
<reference evidence="1 2" key="1">
    <citation type="submission" date="2018-10" db="EMBL/GenBank/DDBJ databases">
        <title>Comamonadaceae CDC group NO-1 genome sequencing and assembly.</title>
        <authorList>
            <person name="Bernier A.-M."/>
            <person name="Bernard K."/>
        </authorList>
    </citation>
    <scope>NUCLEOTIDE SEQUENCE [LARGE SCALE GENOMIC DNA]</scope>
    <source>
        <strain evidence="1 2">NML161473</strain>
    </source>
</reference>
<dbReference type="RefSeq" id="WP_122254247.1">
    <property type="nucleotide sequence ID" value="NZ_RDQL01000011.1"/>
</dbReference>
<dbReference type="AlphaFoldDB" id="A0A3M6Q638"/>
<dbReference type="EMBL" id="RDQL01000011">
    <property type="protein sequence ID" value="RMW98649.1"/>
    <property type="molecule type" value="Genomic_DNA"/>
</dbReference>
<protein>
    <recommendedName>
        <fullName evidence="3">Antitoxin VbhA domain-containing protein</fullName>
    </recommendedName>
</protein>
<evidence type="ECO:0008006" key="3">
    <source>
        <dbReference type="Google" id="ProtNLM"/>
    </source>
</evidence>
<dbReference type="CDD" id="cd11586">
    <property type="entry name" value="VbhA_like"/>
    <property type="match status" value="1"/>
</dbReference>
<gene>
    <name evidence="1" type="ORF">EBQ25_08760</name>
</gene>
<accession>A0A3M6Q638</accession>
<comment type="caution">
    <text evidence="1">The sequence shown here is derived from an EMBL/GenBank/DDBJ whole genome shotgun (WGS) entry which is preliminary data.</text>
</comment>
<keyword evidence="2" id="KW-1185">Reference proteome</keyword>
<dbReference type="Proteomes" id="UP000267035">
    <property type="component" value="Unassembled WGS sequence"/>
</dbReference>
<name>A0A3M6Q638_9BURK</name>
<proteinExistence type="predicted"/>
<evidence type="ECO:0000313" key="2">
    <source>
        <dbReference type="Proteomes" id="UP000267035"/>
    </source>
</evidence>
<evidence type="ECO:0000313" key="1">
    <source>
        <dbReference type="EMBL" id="RMW98649.1"/>
    </source>
</evidence>
<sequence length="72" mass="8079">MTDTDVETLKEAFVQTDAIFALEGFKPNAQTHAIRAAVLAGRVTHAQVAEEMREYAMQHKTTEGFVQSRPWT</sequence>
<organism evidence="1 2">
    <name type="scientific">Allofranklinella schreckenbergeri</name>
    <dbReference type="NCBI Taxonomy" id="1076744"/>
    <lineage>
        <taxon>Bacteria</taxon>
        <taxon>Pseudomonadati</taxon>
        <taxon>Pseudomonadota</taxon>
        <taxon>Betaproteobacteria</taxon>
        <taxon>Burkholderiales</taxon>
        <taxon>Comamonadaceae</taxon>
        <taxon>Allofranklinella</taxon>
    </lineage>
</organism>